<name>A0A3S5BL02_9PLAT</name>
<sequence length="158" mass="17251">MIGCLSPDCFSGQNAYSLTPKSVHVEQPASKSSLSATSGGIKLPRRRQKVLTEDALNVTETVGSASSATGTVWGRLEKGTRGLVGRIVEHFLLVNQAIRDKDSSKCRPGIRDSDGDDDSEKKHVRIDVPSEQVLRICQHQALLEDTGFLGFIRDMNEQ</sequence>
<reference evidence="2" key="1">
    <citation type="submission" date="2018-11" db="EMBL/GenBank/DDBJ databases">
        <authorList>
            <consortium name="Pathogen Informatics"/>
        </authorList>
    </citation>
    <scope>NUCLEOTIDE SEQUENCE</scope>
</reference>
<proteinExistence type="predicted"/>
<dbReference type="Proteomes" id="UP000784294">
    <property type="component" value="Unassembled WGS sequence"/>
</dbReference>
<accession>A0A3S5BL02</accession>
<evidence type="ECO:0000256" key="1">
    <source>
        <dbReference type="SAM" id="MobiDB-lite"/>
    </source>
</evidence>
<dbReference type="AlphaFoldDB" id="A0A3S5BL02"/>
<evidence type="ECO:0000313" key="3">
    <source>
        <dbReference type="Proteomes" id="UP000784294"/>
    </source>
</evidence>
<protein>
    <submittedName>
        <fullName evidence="2">Uncharacterized protein</fullName>
    </submittedName>
</protein>
<feature type="region of interest" description="Disordered" evidence="1">
    <location>
        <begin position="103"/>
        <end position="123"/>
    </location>
</feature>
<dbReference type="EMBL" id="CAAALY010093947">
    <property type="protein sequence ID" value="VEL28296.1"/>
    <property type="molecule type" value="Genomic_DNA"/>
</dbReference>
<evidence type="ECO:0000313" key="2">
    <source>
        <dbReference type="EMBL" id="VEL28296.1"/>
    </source>
</evidence>
<comment type="caution">
    <text evidence="2">The sequence shown here is derived from an EMBL/GenBank/DDBJ whole genome shotgun (WGS) entry which is preliminary data.</text>
</comment>
<gene>
    <name evidence="2" type="ORF">PXEA_LOCUS21736</name>
</gene>
<keyword evidence="3" id="KW-1185">Reference proteome</keyword>
<organism evidence="2 3">
    <name type="scientific">Protopolystoma xenopodis</name>
    <dbReference type="NCBI Taxonomy" id="117903"/>
    <lineage>
        <taxon>Eukaryota</taxon>
        <taxon>Metazoa</taxon>
        <taxon>Spiralia</taxon>
        <taxon>Lophotrochozoa</taxon>
        <taxon>Platyhelminthes</taxon>
        <taxon>Monogenea</taxon>
        <taxon>Polyopisthocotylea</taxon>
        <taxon>Polystomatidea</taxon>
        <taxon>Polystomatidae</taxon>
        <taxon>Protopolystoma</taxon>
    </lineage>
</organism>